<dbReference type="EMBL" id="JBHRTL010000001">
    <property type="protein sequence ID" value="MFC3153574.1"/>
    <property type="molecule type" value="Genomic_DNA"/>
</dbReference>
<sequence>MSSIYIIIALVALLTVLVCYAFISQQLAKKRKQRLRLMNALKQRLELFKQISSGMPAGYLPADLNALVYQVLINTLEQLAKLAPKDNYSAEAAEYQKQFKASKESADQTRLKAEQTAQVQPLLKELARYVGSQAESGRLTKTQSNRLLGLCRRLLLQTTIEGYVHQAKQARSENKLRLAIHHYTTARKLLLKEAGQQDVTKQVAQLSAVIAKLEQENAAQSGPTATASDEAAASKEWEELEDEGDWKKKQVYD</sequence>
<evidence type="ECO:0000256" key="1">
    <source>
        <dbReference type="SAM" id="MobiDB-lite"/>
    </source>
</evidence>
<reference evidence="3" key="1">
    <citation type="journal article" date="2019" name="Int. J. Syst. Evol. Microbiol.">
        <title>The Global Catalogue of Microorganisms (GCM) 10K type strain sequencing project: providing services to taxonomists for standard genome sequencing and annotation.</title>
        <authorList>
            <consortium name="The Broad Institute Genomics Platform"/>
            <consortium name="The Broad Institute Genome Sequencing Center for Infectious Disease"/>
            <person name="Wu L."/>
            <person name="Ma J."/>
        </authorList>
    </citation>
    <scope>NUCLEOTIDE SEQUENCE [LARGE SCALE GENOMIC DNA]</scope>
    <source>
        <strain evidence="3">KCTC 52141</strain>
    </source>
</reference>
<protein>
    <submittedName>
        <fullName evidence="2">Uncharacterized protein</fullName>
    </submittedName>
</protein>
<accession>A0ABV7HI79</accession>
<dbReference type="RefSeq" id="WP_382413400.1">
    <property type="nucleotide sequence ID" value="NZ_AP031500.1"/>
</dbReference>
<name>A0ABV7HI79_9GAMM</name>
<gene>
    <name evidence="2" type="ORF">ACFOEB_00025</name>
</gene>
<dbReference type="Proteomes" id="UP001595548">
    <property type="component" value="Unassembled WGS sequence"/>
</dbReference>
<keyword evidence="3" id="KW-1185">Reference proteome</keyword>
<evidence type="ECO:0000313" key="2">
    <source>
        <dbReference type="EMBL" id="MFC3153574.1"/>
    </source>
</evidence>
<evidence type="ECO:0000313" key="3">
    <source>
        <dbReference type="Proteomes" id="UP001595548"/>
    </source>
</evidence>
<organism evidence="2 3">
    <name type="scientific">Gilvimarinus japonicus</name>
    <dbReference type="NCBI Taxonomy" id="1796469"/>
    <lineage>
        <taxon>Bacteria</taxon>
        <taxon>Pseudomonadati</taxon>
        <taxon>Pseudomonadota</taxon>
        <taxon>Gammaproteobacteria</taxon>
        <taxon>Cellvibrionales</taxon>
        <taxon>Cellvibrionaceae</taxon>
        <taxon>Gilvimarinus</taxon>
    </lineage>
</organism>
<feature type="compositionally biased region" description="Polar residues" evidence="1">
    <location>
        <begin position="217"/>
        <end position="227"/>
    </location>
</feature>
<comment type="caution">
    <text evidence="2">The sequence shown here is derived from an EMBL/GenBank/DDBJ whole genome shotgun (WGS) entry which is preliminary data.</text>
</comment>
<proteinExistence type="predicted"/>
<feature type="region of interest" description="Disordered" evidence="1">
    <location>
        <begin position="216"/>
        <end position="253"/>
    </location>
</feature>